<dbReference type="RefSeq" id="WP_008584452.1">
    <property type="nucleotide sequence ID" value="NZ_CP007035.1"/>
</dbReference>
<protein>
    <submittedName>
        <fullName evidence="2">Catabolite gene activator protein</fullName>
    </submittedName>
</protein>
<dbReference type="HOGENOM" id="CLU_075053_9_2_10"/>
<dbReference type="OrthoDB" id="9152304at2"/>
<evidence type="ECO:0000313" key="2">
    <source>
        <dbReference type="EMBL" id="AHF15259.1"/>
    </source>
</evidence>
<dbReference type="AlphaFoldDB" id="W0F1D9"/>
<dbReference type="CDD" id="cd00038">
    <property type="entry name" value="CAP_ED"/>
    <property type="match status" value="1"/>
</dbReference>
<feature type="domain" description="Cyclic nucleotide-binding" evidence="1">
    <location>
        <begin position="30"/>
        <end position="118"/>
    </location>
</feature>
<dbReference type="eggNOG" id="COG0664">
    <property type="taxonomic scope" value="Bacteria"/>
</dbReference>
<dbReference type="EMBL" id="CP007035">
    <property type="protein sequence ID" value="AHF15259.1"/>
    <property type="molecule type" value="Genomic_DNA"/>
</dbReference>
<dbReference type="Proteomes" id="UP000003586">
    <property type="component" value="Chromosome"/>
</dbReference>
<dbReference type="Pfam" id="PF00027">
    <property type="entry name" value="cNMP_binding"/>
    <property type="match status" value="1"/>
</dbReference>
<dbReference type="Gene3D" id="2.60.120.10">
    <property type="entry name" value="Jelly Rolls"/>
    <property type="match status" value="1"/>
</dbReference>
<dbReference type="STRING" id="929713.NIASO_08990"/>
<evidence type="ECO:0000313" key="3">
    <source>
        <dbReference type="Proteomes" id="UP000003586"/>
    </source>
</evidence>
<dbReference type="InterPro" id="IPR018490">
    <property type="entry name" value="cNMP-bd_dom_sf"/>
</dbReference>
<accession>W0F1D9</accession>
<dbReference type="InterPro" id="IPR014710">
    <property type="entry name" value="RmlC-like_jellyroll"/>
</dbReference>
<sequence>MYEAVIKNIRRHIEPTREEAEIFLSLAVAKTVKRKAFLLTEGERARYQFFVLDGCLRTYTIDSDGKEHVLMFAPEDWWCSGDLYSFLSGQKSVNMLEALMPSTLLQINKDNLDILFRQAPKFERFFRILFQNAFVFHQNRINANLSQPAEGRYELFMKTYPGLDNRIPQKYIASYIGVTPEFFSQVKTNMFRKKS</sequence>
<dbReference type="SUPFAM" id="SSF51206">
    <property type="entry name" value="cAMP-binding domain-like"/>
    <property type="match status" value="1"/>
</dbReference>
<name>W0F1D9_9BACT</name>
<dbReference type="KEGG" id="nso:NIASO_08990"/>
<evidence type="ECO:0000259" key="1">
    <source>
        <dbReference type="Pfam" id="PF00027"/>
    </source>
</evidence>
<reference evidence="2 3" key="1">
    <citation type="submission" date="2013-12" db="EMBL/GenBank/DDBJ databases">
        <authorList>
            <consortium name="DOE Joint Genome Institute"/>
            <person name="Eisen J."/>
            <person name="Huntemann M."/>
            <person name="Han J."/>
            <person name="Chen A."/>
            <person name="Kyrpides N."/>
            <person name="Mavromatis K."/>
            <person name="Markowitz V."/>
            <person name="Palaniappan K."/>
            <person name="Ivanova N."/>
            <person name="Schaumberg A."/>
            <person name="Pati A."/>
            <person name="Liolios K."/>
            <person name="Nordberg H.P."/>
            <person name="Cantor M.N."/>
            <person name="Hua S.X."/>
            <person name="Woyke T."/>
        </authorList>
    </citation>
    <scope>NUCLEOTIDE SEQUENCE [LARGE SCALE GENOMIC DNA]</scope>
    <source>
        <strain evidence="3">DSM 19437</strain>
    </source>
</reference>
<organism evidence="2 3">
    <name type="scientific">Niabella soli DSM 19437</name>
    <dbReference type="NCBI Taxonomy" id="929713"/>
    <lineage>
        <taxon>Bacteria</taxon>
        <taxon>Pseudomonadati</taxon>
        <taxon>Bacteroidota</taxon>
        <taxon>Chitinophagia</taxon>
        <taxon>Chitinophagales</taxon>
        <taxon>Chitinophagaceae</taxon>
        <taxon>Niabella</taxon>
    </lineage>
</organism>
<dbReference type="InterPro" id="IPR000595">
    <property type="entry name" value="cNMP-bd_dom"/>
</dbReference>
<keyword evidence="3" id="KW-1185">Reference proteome</keyword>
<proteinExistence type="predicted"/>
<gene>
    <name evidence="2" type="ORF">NIASO_08990</name>
</gene>